<evidence type="ECO:0000256" key="1">
    <source>
        <dbReference type="ARBA" id="ARBA00005593"/>
    </source>
</evidence>
<sequence length="441" mass="50413">MEQCEYLIIGDGLVELMTGAFLNMLGHRTLVLKSRTIIHADSKIPVAHKPNYDSSDQLSFNKQRATFDPNQVPYYASSLFVDIVFSAQLSHYLTLEKTGQVQILSNNALNSLPTDKQQLLQTQLSPILKRNILKFIMSLHQITSLIQPGFLVSTKQQEGTVVLNQLEETILSEKMNLNQVLEKLQLTELKEEIKLTFCFQEGETIEQMAQKFGTYTASKQKFDNCGCFIINQYGGSDVHQCFERLNFVYGGFVLTDDCTIENKVCTCQGINIEFKEIIQFEHQEYKKQYYLAVIEDTPEKRAQFNLEESKNQIILSDKCKCIVRLGAGQQLSKGCISLEFYEYENEQEINKFMETLNITPAKHQTFSFAHTENQIIPFENNTVVKAVSTDFDTCLSSAEDCLIKLGIKTEKVIKEHMTIIERQNAVDSMFSRRGQDVEIVE</sequence>
<dbReference type="SUPFAM" id="SSF51905">
    <property type="entry name" value="FAD/NAD(P)-binding domain"/>
    <property type="match status" value="1"/>
</dbReference>
<dbReference type="EMBL" id="CATOUU010000656">
    <property type="protein sequence ID" value="CAI9938656.1"/>
    <property type="molecule type" value="Genomic_DNA"/>
</dbReference>
<dbReference type="InterPro" id="IPR036188">
    <property type="entry name" value="FAD/NAD-bd_sf"/>
</dbReference>
<keyword evidence="4" id="KW-1185">Reference proteome</keyword>
<name>A0AA86PGS8_9EUKA</name>
<gene>
    <name evidence="3" type="ORF">HINF_LOCUS24171</name>
    <name evidence="2" type="ORF">HINF_LOCUS26301</name>
</gene>
<dbReference type="InterPro" id="IPR018203">
    <property type="entry name" value="GDP_dissociation_inhibitor"/>
</dbReference>
<evidence type="ECO:0000313" key="4">
    <source>
        <dbReference type="Proteomes" id="UP001642409"/>
    </source>
</evidence>
<protein>
    <submittedName>
        <fullName evidence="2">Uncharacterized protein</fullName>
    </submittedName>
</protein>
<dbReference type="GO" id="GO:0005737">
    <property type="term" value="C:cytoplasm"/>
    <property type="evidence" value="ECO:0007669"/>
    <property type="project" value="TreeGrafter"/>
</dbReference>
<organism evidence="2">
    <name type="scientific">Hexamita inflata</name>
    <dbReference type="NCBI Taxonomy" id="28002"/>
    <lineage>
        <taxon>Eukaryota</taxon>
        <taxon>Metamonada</taxon>
        <taxon>Diplomonadida</taxon>
        <taxon>Hexamitidae</taxon>
        <taxon>Hexamitinae</taxon>
        <taxon>Hexamita</taxon>
    </lineage>
</organism>
<dbReference type="EMBL" id="CAXDID020000070">
    <property type="protein sequence ID" value="CAL6014231.1"/>
    <property type="molecule type" value="Genomic_DNA"/>
</dbReference>
<evidence type="ECO:0000313" key="3">
    <source>
        <dbReference type="EMBL" id="CAL6014231.1"/>
    </source>
</evidence>
<comment type="similarity">
    <text evidence="1">Belongs to the Rab GDI family.</text>
</comment>
<proteinExistence type="inferred from homology"/>
<reference evidence="2" key="1">
    <citation type="submission" date="2023-06" db="EMBL/GenBank/DDBJ databases">
        <authorList>
            <person name="Kurt Z."/>
        </authorList>
    </citation>
    <scope>NUCLEOTIDE SEQUENCE</scope>
</reference>
<dbReference type="GO" id="GO:0007264">
    <property type="term" value="P:small GTPase-mediated signal transduction"/>
    <property type="evidence" value="ECO:0007669"/>
    <property type="project" value="InterPro"/>
</dbReference>
<dbReference type="PRINTS" id="PR00891">
    <property type="entry name" value="RABGDIREP"/>
</dbReference>
<reference evidence="3 4" key="2">
    <citation type="submission" date="2024-07" db="EMBL/GenBank/DDBJ databases">
        <authorList>
            <person name="Akdeniz Z."/>
        </authorList>
    </citation>
    <scope>NUCLEOTIDE SEQUENCE [LARGE SCALE GENOMIC DNA]</scope>
</reference>
<accession>A0AA86PGS8</accession>
<dbReference type="PANTHER" id="PTHR11787">
    <property type="entry name" value="RAB GDP-DISSOCIATION INHIBITOR"/>
    <property type="match status" value="1"/>
</dbReference>
<dbReference type="Proteomes" id="UP001642409">
    <property type="component" value="Unassembled WGS sequence"/>
</dbReference>
<dbReference type="GO" id="GO:0005092">
    <property type="term" value="F:GDP-dissociation inhibitor activity"/>
    <property type="evidence" value="ECO:0007669"/>
    <property type="project" value="InterPro"/>
</dbReference>
<evidence type="ECO:0000313" key="2">
    <source>
        <dbReference type="EMBL" id="CAI9938656.1"/>
    </source>
</evidence>
<dbReference type="AlphaFoldDB" id="A0AA86PGS8"/>
<dbReference type="GO" id="GO:0016192">
    <property type="term" value="P:vesicle-mediated transport"/>
    <property type="evidence" value="ECO:0007669"/>
    <property type="project" value="TreeGrafter"/>
</dbReference>
<comment type="caution">
    <text evidence="2">The sequence shown here is derived from an EMBL/GenBank/DDBJ whole genome shotgun (WGS) entry which is preliminary data.</text>
</comment>